<keyword evidence="2" id="KW-0813">Transport</keyword>
<dbReference type="PANTHER" id="PTHR32196:SF21">
    <property type="entry name" value="ABC TRANSPORTER PERMEASE PROTEIN YPHD-RELATED"/>
    <property type="match status" value="1"/>
</dbReference>
<feature type="transmembrane region" description="Helical" evidence="8">
    <location>
        <begin position="186"/>
        <end position="209"/>
    </location>
</feature>
<accession>A0ABU8XR10</accession>
<protein>
    <submittedName>
        <fullName evidence="9">ABC transporter permease</fullName>
    </submittedName>
</protein>
<evidence type="ECO:0000256" key="3">
    <source>
        <dbReference type="ARBA" id="ARBA00022475"/>
    </source>
</evidence>
<feature type="transmembrane region" description="Helical" evidence="8">
    <location>
        <begin position="117"/>
        <end position="142"/>
    </location>
</feature>
<evidence type="ECO:0000313" key="10">
    <source>
        <dbReference type="Proteomes" id="UP001375743"/>
    </source>
</evidence>
<feature type="transmembrane region" description="Helical" evidence="8">
    <location>
        <begin position="67"/>
        <end position="87"/>
    </location>
</feature>
<keyword evidence="5 8" id="KW-0812">Transmembrane</keyword>
<name>A0ABU8XR10_9PROT</name>
<keyword evidence="6 8" id="KW-1133">Transmembrane helix</keyword>
<gene>
    <name evidence="9" type="ORF">U1T56_10150</name>
</gene>
<dbReference type="PANTHER" id="PTHR32196">
    <property type="entry name" value="ABC TRANSPORTER PERMEASE PROTEIN YPHD-RELATED-RELATED"/>
    <property type="match status" value="1"/>
</dbReference>
<evidence type="ECO:0000256" key="7">
    <source>
        <dbReference type="ARBA" id="ARBA00023136"/>
    </source>
</evidence>
<keyword evidence="4" id="KW-0997">Cell inner membrane</keyword>
<comment type="caution">
    <text evidence="9">The sequence shown here is derived from an EMBL/GenBank/DDBJ whole genome shotgun (WGS) entry which is preliminary data.</text>
</comment>
<keyword evidence="7 8" id="KW-0472">Membrane</keyword>
<organism evidence="9 10">
    <name type="scientific">Benzoatithermus flavus</name>
    <dbReference type="NCBI Taxonomy" id="3108223"/>
    <lineage>
        <taxon>Bacteria</taxon>
        <taxon>Pseudomonadati</taxon>
        <taxon>Pseudomonadota</taxon>
        <taxon>Alphaproteobacteria</taxon>
        <taxon>Geminicoccales</taxon>
        <taxon>Geminicoccaceae</taxon>
        <taxon>Benzoatithermus</taxon>
    </lineage>
</organism>
<evidence type="ECO:0000256" key="4">
    <source>
        <dbReference type="ARBA" id="ARBA00022519"/>
    </source>
</evidence>
<feature type="transmembrane region" description="Helical" evidence="8">
    <location>
        <begin position="264"/>
        <end position="284"/>
    </location>
</feature>
<feature type="transmembrane region" description="Helical" evidence="8">
    <location>
        <begin position="24"/>
        <end position="47"/>
    </location>
</feature>
<dbReference type="EMBL" id="JBBLZC010000008">
    <property type="protein sequence ID" value="MEK0083514.1"/>
    <property type="molecule type" value="Genomic_DNA"/>
</dbReference>
<dbReference type="Pfam" id="PF02653">
    <property type="entry name" value="BPD_transp_2"/>
    <property type="match status" value="1"/>
</dbReference>
<keyword evidence="10" id="KW-1185">Reference proteome</keyword>
<feature type="transmembrane region" description="Helical" evidence="8">
    <location>
        <begin position="149"/>
        <end position="166"/>
    </location>
</feature>
<dbReference type="InterPro" id="IPR001851">
    <property type="entry name" value="ABC_transp_permease"/>
</dbReference>
<evidence type="ECO:0000313" key="9">
    <source>
        <dbReference type="EMBL" id="MEK0083514.1"/>
    </source>
</evidence>
<dbReference type="CDD" id="cd06579">
    <property type="entry name" value="TM_PBP1_transp_AraH_like"/>
    <property type="match status" value="1"/>
</dbReference>
<keyword evidence="3" id="KW-1003">Cell membrane</keyword>
<dbReference type="Proteomes" id="UP001375743">
    <property type="component" value="Unassembled WGS sequence"/>
</dbReference>
<feature type="transmembrane region" description="Helical" evidence="8">
    <location>
        <begin position="321"/>
        <end position="343"/>
    </location>
</feature>
<feature type="transmembrane region" description="Helical" evidence="8">
    <location>
        <begin position="94"/>
        <end position="111"/>
    </location>
</feature>
<evidence type="ECO:0000256" key="8">
    <source>
        <dbReference type="SAM" id="Phobius"/>
    </source>
</evidence>
<comment type="subcellular location">
    <subcellularLocation>
        <location evidence="1">Cell membrane</location>
        <topology evidence="1">Multi-pass membrane protein</topology>
    </subcellularLocation>
</comment>
<evidence type="ECO:0000256" key="5">
    <source>
        <dbReference type="ARBA" id="ARBA00022692"/>
    </source>
</evidence>
<sequence length="352" mass="36614">MRETVAPGPLDRDLSALTRLARNAFPGGAGGLALLLVCLVLLFSLLLPDRFPTFGTVQSMMFQLPELGLLALAMVLPLISGGLNLAIIATTNQCALLMAFIMKSLAPAGAAGPEVALAVALALLAGLALALAIGLVTGFLVATMGVHPILVTLGTMSLIDGISIYLTRGTVISGFPDVFQWVGSRIVLGVPVPFLVLIAAAVTVGLILTRTAFGVSVYMVGSNLEATRYSGIDTRRVLIGVYTFSSVLCFVAACLMLARFNSASAAYAQSYLLVTIVAAVLGGVDPDGGFGRISGLMLALVVLQVISSGCNLLGLSQHLTLAMWGLTLIVVMGVKFLVAPWLAEKWAGRRRA</sequence>
<proteinExistence type="predicted"/>
<dbReference type="RefSeq" id="WP_418159362.1">
    <property type="nucleotide sequence ID" value="NZ_JBBLZC010000008.1"/>
</dbReference>
<evidence type="ECO:0000256" key="1">
    <source>
        <dbReference type="ARBA" id="ARBA00004651"/>
    </source>
</evidence>
<feature type="transmembrane region" description="Helical" evidence="8">
    <location>
        <begin position="237"/>
        <end position="258"/>
    </location>
</feature>
<evidence type="ECO:0000256" key="6">
    <source>
        <dbReference type="ARBA" id="ARBA00022989"/>
    </source>
</evidence>
<reference evidence="9 10" key="1">
    <citation type="submission" date="2024-01" db="EMBL/GenBank/DDBJ databases">
        <title>Multi-omics insights into the function and evolution of sodium benzoate biodegradation pathways in Benzoatithermus flavus gen. nov., sp. nov. from hot spring.</title>
        <authorList>
            <person name="Hu C.-J."/>
            <person name="Li W.-J."/>
        </authorList>
    </citation>
    <scope>NUCLEOTIDE SEQUENCE [LARGE SCALE GENOMIC DNA]</scope>
    <source>
        <strain evidence="9 10">SYSU G07066</strain>
    </source>
</reference>
<evidence type="ECO:0000256" key="2">
    <source>
        <dbReference type="ARBA" id="ARBA00022448"/>
    </source>
</evidence>